<evidence type="ECO:0000313" key="1">
    <source>
        <dbReference type="EMBL" id="NKY24615.1"/>
    </source>
</evidence>
<dbReference type="EMBL" id="JAAXOX010000019">
    <property type="protein sequence ID" value="NKY24615.1"/>
    <property type="molecule type" value="Genomic_DNA"/>
</dbReference>
<proteinExistence type="predicted"/>
<evidence type="ECO:0000313" key="2">
    <source>
        <dbReference type="Proteomes" id="UP000581206"/>
    </source>
</evidence>
<comment type="caution">
    <text evidence="1">The sequence shown here is derived from an EMBL/GenBank/DDBJ whole genome shotgun (WGS) entry which is preliminary data.</text>
</comment>
<dbReference type="InterPro" id="IPR046175">
    <property type="entry name" value="DUF6177"/>
</dbReference>
<sequence length="341" mass="36753">MEIAHPVADEWTEEYSLYAAFTRSVILDQPVTAWLEAAVADGQKPVLLTDVKATLSPFLTAAMRRAGGYWLVRAPSGVFNGLTGYKTERVEDAWAGRRLRRSRLPGYSFERDEVSGRSGALMFDVHAHTRAEADVSVGPLVETMLTGLGGPEPRLWGPAEPLLAAWDPAAMTAAIREQMPVSRVMHAWAPGAIADVDVTRTRTGLLHHVKGGVVRGAYRAQRLDQLLTVATRALTALAEEHQPTIAFVSLAETDPGLHTRAMGARPEVPIAVLIGARGVHDLGLNPDALAARHDVTPLGRPRTPSLLVRFGKPDVGLWTQLLAFAQEIGPEKIATTLGKAG</sequence>
<dbReference type="RefSeq" id="WP_168631736.1">
    <property type="nucleotide sequence ID" value="NZ_BONL01000011.1"/>
</dbReference>
<dbReference type="Proteomes" id="UP000581206">
    <property type="component" value="Unassembled WGS sequence"/>
</dbReference>
<name>A0A7X6KYN7_9CELL</name>
<dbReference type="AlphaFoldDB" id="A0A7X6KYN7"/>
<protein>
    <submittedName>
        <fullName evidence="1">Uncharacterized protein</fullName>
    </submittedName>
</protein>
<dbReference type="Pfam" id="PF19674">
    <property type="entry name" value="DUF6177"/>
    <property type="match status" value="1"/>
</dbReference>
<reference evidence="1 2" key="1">
    <citation type="submission" date="2020-04" db="EMBL/GenBank/DDBJ databases">
        <title>MicrobeNet Type strains.</title>
        <authorList>
            <person name="Nicholson A.C."/>
        </authorList>
    </citation>
    <scope>NUCLEOTIDE SEQUENCE [LARGE SCALE GENOMIC DNA]</scope>
    <source>
        <strain evidence="1 2">ATCC BAA-788</strain>
    </source>
</reference>
<accession>A0A7X6KYN7</accession>
<organism evidence="1 2">
    <name type="scientific">Cellulomonas denverensis</name>
    <dbReference type="NCBI Taxonomy" id="264297"/>
    <lineage>
        <taxon>Bacteria</taxon>
        <taxon>Bacillati</taxon>
        <taxon>Actinomycetota</taxon>
        <taxon>Actinomycetes</taxon>
        <taxon>Micrococcales</taxon>
        <taxon>Cellulomonadaceae</taxon>
        <taxon>Cellulomonas</taxon>
    </lineage>
</organism>
<gene>
    <name evidence="1" type="ORF">HGA03_18300</name>
</gene>
<keyword evidence="2" id="KW-1185">Reference proteome</keyword>